<dbReference type="Proteomes" id="UP001430755">
    <property type="component" value="Unassembled WGS sequence"/>
</dbReference>
<feature type="domain" description="Phosphotyrosine protein phosphatase I" evidence="5">
    <location>
        <begin position="9"/>
        <end position="154"/>
    </location>
</feature>
<dbReference type="PANTHER" id="PTHR11717:SF7">
    <property type="entry name" value="LOW MOLECULAR WEIGHT PHOSPHOTYROSINE PROTEIN PHOSPHATASE"/>
    <property type="match status" value="1"/>
</dbReference>
<dbReference type="PANTHER" id="PTHR11717">
    <property type="entry name" value="LOW MOLECULAR WEIGHT PROTEIN TYROSINE PHOSPHATASE"/>
    <property type="match status" value="1"/>
</dbReference>
<dbReference type="SUPFAM" id="SSF52788">
    <property type="entry name" value="Phosphotyrosine protein phosphatases I"/>
    <property type="match status" value="1"/>
</dbReference>
<gene>
    <name evidence="6" type="ORF">LPT13_06305</name>
</gene>
<dbReference type="EMBL" id="JAJMLW010000002">
    <property type="protein sequence ID" value="MCI2241961.1"/>
    <property type="molecule type" value="Genomic_DNA"/>
</dbReference>
<evidence type="ECO:0000313" key="6">
    <source>
        <dbReference type="EMBL" id="MCI2241961.1"/>
    </source>
</evidence>
<organism evidence="6 7">
    <name type="scientific">Adlercreutzia faecimuris</name>
    <dbReference type="NCBI Taxonomy" id="2897341"/>
    <lineage>
        <taxon>Bacteria</taxon>
        <taxon>Bacillati</taxon>
        <taxon>Actinomycetota</taxon>
        <taxon>Coriobacteriia</taxon>
        <taxon>Eggerthellales</taxon>
        <taxon>Eggerthellaceae</taxon>
        <taxon>Adlercreutzia</taxon>
    </lineage>
</organism>
<keyword evidence="3" id="KW-0378">Hydrolase</keyword>
<dbReference type="SMART" id="SM00226">
    <property type="entry name" value="LMWPc"/>
    <property type="match status" value="1"/>
</dbReference>
<dbReference type="Pfam" id="PF01451">
    <property type="entry name" value="LMWPc"/>
    <property type="match status" value="1"/>
</dbReference>
<sequence length="157" mass="17526">MPSPHQRPIRVLFVCHGNICRSPMAEFVLREMAERRGVAGRLVVESAATSSEELGNPVHPGTRRMLAAHGISCEGKRARRLRADDYDAWDLLIGMDDANVRNMERLFGGDPAGKVHRLLEYAGSERDIADPWYTGDFQATWDDVCDGCEGLLAFLRL</sequence>
<dbReference type="InterPro" id="IPR017867">
    <property type="entry name" value="Tyr_phospatase_low_mol_wt"/>
</dbReference>
<reference evidence="6" key="1">
    <citation type="submission" date="2021-11" db="EMBL/GenBank/DDBJ databases">
        <title>A Novel Adlercreutzia Species, isolated from a Allomyrina dichotoma larva feces.</title>
        <authorList>
            <person name="Suh M.K."/>
        </authorList>
    </citation>
    <scope>NUCLEOTIDE SEQUENCE</scope>
    <source>
        <strain evidence="6">JBNU-10</strain>
    </source>
</reference>
<evidence type="ECO:0000256" key="3">
    <source>
        <dbReference type="ARBA" id="ARBA00022801"/>
    </source>
</evidence>
<dbReference type="PRINTS" id="PR00719">
    <property type="entry name" value="LMWPTPASE"/>
</dbReference>
<dbReference type="RefSeq" id="WP_242164711.1">
    <property type="nucleotide sequence ID" value="NZ_JAJMLW010000002.1"/>
</dbReference>
<comment type="similarity">
    <text evidence="1">Belongs to the low molecular weight phosphotyrosine protein phosphatase family.</text>
</comment>
<evidence type="ECO:0000256" key="4">
    <source>
        <dbReference type="ARBA" id="ARBA00022912"/>
    </source>
</evidence>
<evidence type="ECO:0000259" key="5">
    <source>
        <dbReference type="SMART" id="SM00226"/>
    </source>
</evidence>
<proteinExistence type="inferred from homology"/>
<evidence type="ECO:0000256" key="1">
    <source>
        <dbReference type="ARBA" id="ARBA00011063"/>
    </source>
</evidence>
<protein>
    <recommendedName>
        <fullName evidence="2">protein-tyrosine-phosphatase</fullName>
        <ecNumber evidence="2">3.1.3.48</ecNumber>
    </recommendedName>
</protein>
<dbReference type="InterPro" id="IPR050438">
    <property type="entry name" value="LMW_PTPase"/>
</dbReference>
<evidence type="ECO:0000256" key="2">
    <source>
        <dbReference type="ARBA" id="ARBA00013064"/>
    </source>
</evidence>
<dbReference type="InterPro" id="IPR023485">
    <property type="entry name" value="Ptyr_pPase"/>
</dbReference>
<comment type="caution">
    <text evidence="6">The sequence shown here is derived from an EMBL/GenBank/DDBJ whole genome shotgun (WGS) entry which is preliminary data.</text>
</comment>
<dbReference type="CDD" id="cd16343">
    <property type="entry name" value="LMWPTP"/>
    <property type="match status" value="1"/>
</dbReference>
<dbReference type="EC" id="3.1.3.48" evidence="2"/>
<keyword evidence="4" id="KW-0904">Protein phosphatase</keyword>
<evidence type="ECO:0000313" key="7">
    <source>
        <dbReference type="Proteomes" id="UP001430755"/>
    </source>
</evidence>
<keyword evidence="7" id="KW-1185">Reference proteome</keyword>
<dbReference type="Gene3D" id="3.40.50.2300">
    <property type="match status" value="1"/>
</dbReference>
<accession>A0ABS9WGH1</accession>
<name>A0ABS9WGH1_9ACTN</name>
<dbReference type="InterPro" id="IPR036196">
    <property type="entry name" value="Ptyr_pPase_sf"/>
</dbReference>